<reference evidence="1 2" key="1">
    <citation type="submission" date="2016-08" db="EMBL/GenBank/DDBJ databases">
        <authorList>
            <consortium name="Lentinula edodes genome sequencing consortium"/>
            <person name="Sakamoto Y."/>
            <person name="Nakade K."/>
            <person name="Sato S."/>
            <person name="Yoshida Y."/>
            <person name="Miyazaki K."/>
            <person name="Natsume S."/>
            <person name="Konno N."/>
        </authorList>
    </citation>
    <scope>NUCLEOTIDE SEQUENCE [LARGE SCALE GENOMIC DNA]</scope>
    <source>
        <strain evidence="1 2">NBRC 111202</strain>
    </source>
</reference>
<evidence type="ECO:0000313" key="1">
    <source>
        <dbReference type="EMBL" id="GAW04778.1"/>
    </source>
</evidence>
<dbReference type="EMBL" id="BDGU01000208">
    <property type="protein sequence ID" value="GAW04778.1"/>
    <property type="molecule type" value="Genomic_DNA"/>
</dbReference>
<organism evidence="1 2">
    <name type="scientific">Lentinula edodes</name>
    <name type="common">Shiitake mushroom</name>
    <name type="synonym">Lentinus edodes</name>
    <dbReference type="NCBI Taxonomy" id="5353"/>
    <lineage>
        <taxon>Eukaryota</taxon>
        <taxon>Fungi</taxon>
        <taxon>Dikarya</taxon>
        <taxon>Basidiomycota</taxon>
        <taxon>Agaricomycotina</taxon>
        <taxon>Agaricomycetes</taxon>
        <taxon>Agaricomycetidae</taxon>
        <taxon>Agaricales</taxon>
        <taxon>Marasmiineae</taxon>
        <taxon>Omphalotaceae</taxon>
        <taxon>Lentinula</taxon>
    </lineage>
</organism>
<sequence length="266" mass="30709">MLIDTARSHFVQFKIQRDEFTNISFQLFISTHSNARSHFSLRLEPLTRHGHFYIYAAFIIVSHVRLEGRVGKTATLLTDMPVKLMRETPFFNRKTRQIAWRLIGRNPLCANSNVGQYPDKKFSRERWTLFIGIDGFRVIRDSRGNLTPTRFSIPRKNAKRPNGSQPEAKSLPMLGAKVSFGDKQLKEMFFAELLEKPLDPSVHSNLDYLNHIVQIMLDRKMLFPWITQKDAALVPLDKSPAVWTEYSKKMYYVGGNAEGDDRGITC</sequence>
<dbReference type="AlphaFoldDB" id="A0A1Q3EC41"/>
<gene>
    <name evidence="1" type="ORF">LENED_006589</name>
</gene>
<keyword evidence="2" id="KW-1185">Reference proteome</keyword>
<name>A0A1Q3EC41_LENED</name>
<proteinExistence type="predicted"/>
<protein>
    <submittedName>
        <fullName evidence="1">Uncharacterized protein</fullName>
    </submittedName>
</protein>
<dbReference type="Proteomes" id="UP000188533">
    <property type="component" value="Unassembled WGS sequence"/>
</dbReference>
<comment type="caution">
    <text evidence="1">The sequence shown here is derived from an EMBL/GenBank/DDBJ whole genome shotgun (WGS) entry which is preliminary data.</text>
</comment>
<accession>A0A1Q3EC41</accession>
<evidence type="ECO:0000313" key="2">
    <source>
        <dbReference type="Proteomes" id="UP000188533"/>
    </source>
</evidence>
<reference evidence="1 2" key="2">
    <citation type="submission" date="2017-02" db="EMBL/GenBank/DDBJ databases">
        <title>A genome survey and senescence transcriptome analysis in Lentinula edodes.</title>
        <authorList>
            <person name="Sakamoto Y."/>
            <person name="Nakade K."/>
            <person name="Sato S."/>
            <person name="Yoshida Y."/>
            <person name="Miyazaki K."/>
            <person name="Natsume S."/>
            <person name="Konno N."/>
        </authorList>
    </citation>
    <scope>NUCLEOTIDE SEQUENCE [LARGE SCALE GENOMIC DNA]</scope>
    <source>
        <strain evidence="1 2">NBRC 111202</strain>
    </source>
</reference>